<protein>
    <submittedName>
        <fullName evidence="3">SAM-dependent methyltransferase</fullName>
    </submittedName>
</protein>
<dbReference type="InterPro" id="IPR050447">
    <property type="entry name" value="Erg6_SMT_methyltransf"/>
</dbReference>
<dbReference type="CDD" id="cd02440">
    <property type="entry name" value="AdoMet_MTases"/>
    <property type="match status" value="1"/>
</dbReference>
<dbReference type="SUPFAM" id="SSF53335">
    <property type="entry name" value="S-adenosyl-L-methionine-dependent methyltransferases"/>
    <property type="match status" value="1"/>
</dbReference>
<dbReference type="Gene3D" id="3.40.50.150">
    <property type="entry name" value="Vaccinia Virus protein VP39"/>
    <property type="match status" value="1"/>
</dbReference>
<keyword evidence="4" id="KW-1185">Reference proteome</keyword>
<reference evidence="3 4" key="1">
    <citation type="submission" date="2019-08" db="EMBL/GenBank/DDBJ databases">
        <title>Hyperibacter terrae gen. nov., sp. nov. and Hyperibacter viscosus sp. nov., two new members in the family Rhodospirillaceae isolated from the rhizosphere of Hypericum perforatum.</title>
        <authorList>
            <person name="Noviana Z."/>
        </authorList>
    </citation>
    <scope>NUCLEOTIDE SEQUENCE [LARGE SCALE GENOMIC DNA]</scope>
    <source>
        <strain evidence="3 4">R5959</strain>
    </source>
</reference>
<dbReference type="Proteomes" id="UP000325797">
    <property type="component" value="Chromosome"/>
</dbReference>
<gene>
    <name evidence="3" type="ORF">FRZ61_21160</name>
</gene>
<dbReference type="InterPro" id="IPR029063">
    <property type="entry name" value="SAM-dependent_MTases_sf"/>
</dbReference>
<dbReference type="GO" id="GO:0032259">
    <property type="term" value="P:methylation"/>
    <property type="evidence" value="ECO:0007669"/>
    <property type="project" value="UniProtKB-KW"/>
</dbReference>
<evidence type="ECO:0000313" key="3">
    <source>
        <dbReference type="EMBL" id="QEX22186.1"/>
    </source>
</evidence>
<accession>A0A5J6N5H4</accession>
<dbReference type="GO" id="GO:0008757">
    <property type="term" value="F:S-adenosylmethionine-dependent methyltransferase activity"/>
    <property type="evidence" value="ECO:0007669"/>
    <property type="project" value="InterPro"/>
</dbReference>
<dbReference type="AlphaFoldDB" id="A0A5J6N5H4"/>
<dbReference type="EMBL" id="CP042582">
    <property type="protein sequence ID" value="QEX22186.1"/>
    <property type="molecule type" value="Genomic_DNA"/>
</dbReference>
<dbReference type="PANTHER" id="PTHR44068:SF11">
    <property type="entry name" value="GERANYL DIPHOSPHATE 2-C-METHYLTRANSFERASE"/>
    <property type="match status" value="1"/>
</dbReference>
<dbReference type="PANTHER" id="PTHR44068">
    <property type="entry name" value="ZGC:194242"/>
    <property type="match status" value="1"/>
</dbReference>
<keyword evidence="3" id="KW-0489">Methyltransferase</keyword>
<evidence type="ECO:0000256" key="1">
    <source>
        <dbReference type="ARBA" id="ARBA00022679"/>
    </source>
</evidence>
<dbReference type="InterPro" id="IPR013216">
    <property type="entry name" value="Methyltransf_11"/>
</dbReference>
<feature type="domain" description="Methyltransferase type 11" evidence="2">
    <location>
        <begin position="69"/>
        <end position="165"/>
    </location>
</feature>
<proteinExistence type="predicted"/>
<evidence type="ECO:0000259" key="2">
    <source>
        <dbReference type="Pfam" id="PF08241"/>
    </source>
</evidence>
<organism evidence="3 4">
    <name type="scientific">Hypericibacter adhaerens</name>
    <dbReference type="NCBI Taxonomy" id="2602016"/>
    <lineage>
        <taxon>Bacteria</taxon>
        <taxon>Pseudomonadati</taxon>
        <taxon>Pseudomonadota</taxon>
        <taxon>Alphaproteobacteria</taxon>
        <taxon>Rhodospirillales</taxon>
        <taxon>Dongiaceae</taxon>
        <taxon>Hypericibacter</taxon>
    </lineage>
</organism>
<dbReference type="KEGG" id="hadh:FRZ61_21160"/>
<dbReference type="Pfam" id="PF08241">
    <property type="entry name" value="Methyltransf_11"/>
    <property type="match status" value="1"/>
</dbReference>
<dbReference type="OrthoDB" id="7856199at2"/>
<dbReference type="RefSeq" id="WP_151117319.1">
    <property type="nucleotide sequence ID" value="NZ_CP042582.1"/>
</dbReference>
<keyword evidence="1 3" id="KW-0808">Transferase</keyword>
<name>A0A5J6N5H4_9PROT</name>
<sequence>MTVEAGVSGHYSHGALERAILAALQSSGKDPDRLTPADLAPVDEFHIGGRLATVEFTAQLGFKPGLRLLDIGCGIGGASRHVAEAYGCQVQGIDLTDEYVRVAAMLAKRVGLADKVAYRQASALDLPFDAASFDGAYMLHVGMNIADKGRLAAEVARVLKPGAVFGIYDVMREGKGDLTFPLPWASEPAYSFVDSADRYRTCLADAGFTVERERNRREFAIEFFRQMQERWAQGGLPPLGLHILMGESARQKIANIVTGLKAGLIAPVEIVSRKRA</sequence>
<evidence type="ECO:0000313" key="4">
    <source>
        <dbReference type="Proteomes" id="UP000325797"/>
    </source>
</evidence>